<accession>A0AA39P0K3</accession>
<evidence type="ECO:0000313" key="1">
    <source>
        <dbReference type="EMBL" id="KAK0474803.1"/>
    </source>
</evidence>
<name>A0AA39P0K3_9AGAR</name>
<protein>
    <submittedName>
        <fullName evidence="1">Uncharacterized protein</fullName>
    </submittedName>
</protein>
<dbReference type="AlphaFoldDB" id="A0AA39P0K3"/>
<evidence type="ECO:0000313" key="2">
    <source>
        <dbReference type="Proteomes" id="UP001175227"/>
    </source>
</evidence>
<organism evidence="1 2">
    <name type="scientific">Armillaria novae-zelandiae</name>
    <dbReference type="NCBI Taxonomy" id="153914"/>
    <lineage>
        <taxon>Eukaryota</taxon>
        <taxon>Fungi</taxon>
        <taxon>Dikarya</taxon>
        <taxon>Basidiomycota</taxon>
        <taxon>Agaricomycotina</taxon>
        <taxon>Agaricomycetes</taxon>
        <taxon>Agaricomycetidae</taxon>
        <taxon>Agaricales</taxon>
        <taxon>Marasmiineae</taxon>
        <taxon>Physalacriaceae</taxon>
        <taxon>Armillaria</taxon>
    </lineage>
</organism>
<sequence>MLSIFVRNPPSDWSSLPPSLKTFVVAVEFLLHRFALPESDSSRGIIHLSLSAAVEWIYNQTFTPQDSPAVIKVLEDIILEYSRATTEQAVLRYYRGISALYYHLSFRLLLVHPWFSDECPADDTCLMLANLLAHHVPAAYAVFLVNRCLEFFGNRLFDVASTSVIGQYVAHIDHLHEPHNLFLACTILALRTSGDILTDRHAVYTDITRLLRLRTQDPAWDQCRTKLRDLVGKDGAGFFAQHRIWQIGALCEMTVQEIQVAQDRIKYVVEVVDGFFDGGVDISVTYDSTRPLIGRVLGWHFGRKPPGKSEQGQQV</sequence>
<gene>
    <name evidence="1" type="ORF">IW261DRAFT_1610372</name>
</gene>
<dbReference type="Proteomes" id="UP001175227">
    <property type="component" value="Unassembled WGS sequence"/>
</dbReference>
<reference evidence="1" key="1">
    <citation type="submission" date="2023-06" db="EMBL/GenBank/DDBJ databases">
        <authorList>
            <consortium name="Lawrence Berkeley National Laboratory"/>
            <person name="Ahrendt S."/>
            <person name="Sahu N."/>
            <person name="Indic B."/>
            <person name="Wong-Bajracharya J."/>
            <person name="Merenyi Z."/>
            <person name="Ke H.-M."/>
            <person name="Monk M."/>
            <person name="Kocsube S."/>
            <person name="Drula E."/>
            <person name="Lipzen A."/>
            <person name="Balint B."/>
            <person name="Henrissat B."/>
            <person name="Andreopoulos B."/>
            <person name="Martin F.M."/>
            <person name="Harder C.B."/>
            <person name="Rigling D."/>
            <person name="Ford K.L."/>
            <person name="Foster G.D."/>
            <person name="Pangilinan J."/>
            <person name="Papanicolaou A."/>
            <person name="Barry K."/>
            <person name="LaButti K."/>
            <person name="Viragh M."/>
            <person name="Koriabine M."/>
            <person name="Yan M."/>
            <person name="Riley R."/>
            <person name="Champramary S."/>
            <person name="Plett K.L."/>
            <person name="Tsai I.J."/>
            <person name="Slot J."/>
            <person name="Sipos G."/>
            <person name="Plett J."/>
            <person name="Nagy L.G."/>
            <person name="Grigoriev I.V."/>
        </authorList>
    </citation>
    <scope>NUCLEOTIDE SEQUENCE</scope>
    <source>
        <strain evidence="1">ICMP 16352</strain>
    </source>
</reference>
<keyword evidence="2" id="KW-1185">Reference proteome</keyword>
<proteinExistence type="predicted"/>
<dbReference type="EMBL" id="JAUEPR010000025">
    <property type="protein sequence ID" value="KAK0474803.1"/>
    <property type="molecule type" value="Genomic_DNA"/>
</dbReference>
<comment type="caution">
    <text evidence="1">The sequence shown here is derived from an EMBL/GenBank/DDBJ whole genome shotgun (WGS) entry which is preliminary data.</text>
</comment>